<evidence type="ECO:0000313" key="1">
    <source>
        <dbReference type="EMBL" id="GBM05528.1"/>
    </source>
</evidence>
<keyword evidence="2" id="KW-1185">Reference proteome</keyword>
<reference evidence="1 2" key="1">
    <citation type="journal article" date="2019" name="Sci. Rep.">
        <title>Orb-weaving spider Araneus ventricosus genome elucidates the spidroin gene catalogue.</title>
        <authorList>
            <person name="Kono N."/>
            <person name="Nakamura H."/>
            <person name="Ohtoshi R."/>
            <person name="Moran D.A.P."/>
            <person name="Shinohara A."/>
            <person name="Yoshida Y."/>
            <person name="Fujiwara M."/>
            <person name="Mori M."/>
            <person name="Tomita M."/>
            <person name="Arakawa K."/>
        </authorList>
    </citation>
    <scope>NUCLEOTIDE SEQUENCE [LARGE SCALE GENOMIC DNA]</scope>
</reference>
<organism evidence="1 2">
    <name type="scientific">Araneus ventricosus</name>
    <name type="common">Orbweaver spider</name>
    <name type="synonym">Epeira ventricosa</name>
    <dbReference type="NCBI Taxonomy" id="182803"/>
    <lineage>
        <taxon>Eukaryota</taxon>
        <taxon>Metazoa</taxon>
        <taxon>Ecdysozoa</taxon>
        <taxon>Arthropoda</taxon>
        <taxon>Chelicerata</taxon>
        <taxon>Arachnida</taxon>
        <taxon>Araneae</taxon>
        <taxon>Araneomorphae</taxon>
        <taxon>Entelegynae</taxon>
        <taxon>Araneoidea</taxon>
        <taxon>Araneidae</taxon>
        <taxon>Araneus</taxon>
    </lineage>
</organism>
<dbReference type="AlphaFoldDB" id="A0A4Y2CP87"/>
<proteinExistence type="predicted"/>
<name>A0A4Y2CP87_ARAVE</name>
<protein>
    <submittedName>
        <fullName evidence="1">Uncharacterized protein</fullName>
    </submittedName>
</protein>
<accession>A0A4Y2CP87</accession>
<dbReference type="OrthoDB" id="6437652at2759"/>
<dbReference type="EMBL" id="BGPR01000215">
    <property type="protein sequence ID" value="GBM05528.1"/>
    <property type="molecule type" value="Genomic_DNA"/>
</dbReference>
<sequence>MSERSARLTEDIVVKSNWNMNKNIFKSWYNTVIESVLLFDASVWGGALTKNQIDRLHSIQRIFLLKFTRAFRTSSTNVLNVLTDIPPLHIVAKDEFIELRICVNRYNEYNTIVDINLLDKYIPLKNIPSIQRPINIDSNIPKADYEIYTD</sequence>
<gene>
    <name evidence="1" type="ORF">AVEN_94802_1</name>
</gene>
<comment type="caution">
    <text evidence="1">The sequence shown here is derived from an EMBL/GenBank/DDBJ whole genome shotgun (WGS) entry which is preliminary data.</text>
</comment>
<dbReference type="Proteomes" id="UP000499080">
    <property type="component" value="Unassembled WGS sequence"/>
</dbReference>
<evidence type="ECO:0000313" key="2">
    <source>
        <dbReference type="Proteomes" id="UP000499080"/>
    </source>
</evidence>